<comment type="caution">
    <text evidence="1">The sequence shown here is derived from an EMBL/GenBank/DDBJ whole genome shotgun (WGS) entry which is preliminary data.</text>
</comment>
<sequence>MILPTTYRASDGLTVEAASPELLSELLGALSFETRRLGIPVDDSLNPGIGRQQIVDGLGEIGLTPPEEALVWWGWHNGLKFGAYRSPALDQISLETSVGMFKTMPLGLADYEWNPDWIVLAGGSPAGMAINCDTRLALPHVRGVDGISGTQAGDVTNQVVSLCTPVTWWLLARAKGWTFPGSDGAWHRDISRFPLEWRLTDLAHY</sequence>
<dbReference type="Proteomes" id="UP001174210">
    <property type="component" value="Unassembled WGS sequence"/>
</dbReference>
<proteinExistence type="predicted"/>
<dbReference type="RefSeq" id="WP_301219922.1">
    <property type="nucleotide sequence ID" value="NZ_JAROCB010000004.1"/>
</dbReference>
<gene>
    <name evidence="1" type="ORF">P5G59_15660</name>
</gene>
<evidence type="ECO:0000313" key="2">
    <source>
        <dbReference type="Proteomes" id="UP001174210"/>
    </source>
</evidence>
<dbReference type="EMBL" id="JAROCB010000004">
    <property type="protein sequence ID" value="MDN4598589.1"/>
    <property type="molecule type" value="Genomic_DNA"/>
</dbReference>
<evidence type="ECO:0008006" key="3">
    <source>
        <dbReference type="Google" id="ProtNLM"/>
    </source>
</evidence>
<reference evidence="1" key="1">
    <citation type="submission" date="2023-03" db="EMBL/GenBank/DDBJ databases">
        <title>MT1 and MT2 Draft Genomes of Novel Species.</title>
        <authorList>
            <person name="Venkateswaran K."/>
        </authorList>
    </citation>
    <scope>NUCLEOTIDE SEQUENCE</scope>
    <source>
        <strain evidence="1">F6_8S_P_1A</strain>
    </source>
</reference>
<organism evidence="1 2">
    <name type="scientific">Leifsonia virtsii</name>
    <dbReference type="NCBI Taxonomy" id="3035915"/>
    <lineage>
        <taxon>Bacteria</taxon>
        <taxon>Bacillati</taxon>
        <taxon>Actinomycetota</taxon>
        <taxon>Actinomycetes</taxon>
        <taxon>Micrococcales</taxon>
        <taxon>Microbacteriaceae</taxon>
        <taxon>Leifsonia</taxon>
    </lineage>
</organism>
<accession>A0ABT8J2Z2</accession>
<name>A0ABT8J2Z2_9MICO</name>
<protein>
    <recommendedName>
        <fullName evidence="3">Knr4/Smi1-like domain-containing protein</fullName>
    </recommendedName>
</protein>
<keyword evidence="2" id="KW-1185">Reference proteome</keyword>
<evidence type="ECO:0000313" key="1">
    <source>
        <dbReference type="EMBL" id="MDN4598589.1"/>
    </source>
</evidence>